<dbReference type="HOGENOM" id="CLU_194234_0_0_2"/>
<dbReference type="GeneID" id="14652562"/>
<accession>M1Y0J2</accession>
<gene>
    <name evidence="1" type="ordered locus">Nmlp_1783</name>
</gene>
<dbReference type="EMBL" id="HF582854">
    <property type="protein sequence ID" value="CCQ35970.1"/>
    <property type="molecule type" value="Genomic_DNA"/>
</dbReference>
<keyword evidence="2" id="KW-1185">Reference proteome</keyword>
<sequence>MSEHIRSVHSEVDGLVRRYEYDDSAVFVADFGPVDGTVDVVDGTAMVVVDDDQYEFEVAEDVDHAIMNNGVVTIETEQ</sequence>
<dbReference type="STRING" id="268739.Nmlp_1783"/>
<organism evidence="1 2">
    <name type="scientific">Natronomonas moolapensis (strain DSM 18674 / CECT 7526 / JCM 14361 / 8.8.11)</name>
    <dbReference type="NCBI Taxonomy" id="268739"/>
    <lineage>
        <taxon>Archaea</taxon>
        <taxon>Methanobacteriati</taxon>
        <taxon>Methanobacteriota</taxon>
        <taxon>Stenosarchaea group</taxon>
        <taxon>Halobacteria</taxon>
        <taxon>Halobacteriales</taxon>
        <taxon>Natronomonadaceae</taxon>
        <taxon>Natronomonas</taxon>
    </lineage>
</organism>
<dbReference type="Pfam" id="PF23444">
    <property type="entry name" value="DUF7127"/>
    <property type="match status" value="1"/>
</dbReference>
<dbReference type="eggNOG" id="arCOG04606">
    <property type="taxonomic scope" value="Archaea"/>
</dbReference>
<proteinExistence type="predicted"/>
<reference evidence="1 2" key="1">
    <citation type="journal article" date="2013" name="Genome Announc.">
        <title>Genome of the haloarchaeon Natronomonas moolapensis, a neutrophilic member of a previously haloalkaliphilic genus.</title>
        <authorList>
            <person name="Dyall-Smith M.L."/>
            <person name="Pfeiffer F."/>
            <person name="Oberwinkler T."/>
            <person name="Klee K."/>
            <person name="Rampp M."/>
            <person name="Palm P."/>
            <person name="Gross K."/>
            <person name="Schuster S.C."/>
            <person name="Oesterhelt D."/>
        </authorList>
    </citation>
    <scope>NUCLEOTIDE SEQUENCE [LARGE SCALE GENOMIC DNA]</scope>
    <source>
        <strain evidence="2">DSM 18674 / JCM 14361 / 8.8.11</strain>
    </source>
</reference>
<name>M1Y0J2_NATM8</name>
<evidence type="ECO:0000313" key="1">
    <source>
        <dbReference type="EMBL" id="CCQ35970.1"/>
    </source>
</evidence>
<dbReference type="RefSeq" id="WP_015408800.1">
    <property type="nucleotide sequence ID" value="NC_020388.1"/>
</dbReference>
<dbReference type="KEGG" id="nmo:Nmlp_1783"/>
<dbReference type="AlphaFoldDB" id="M1Y0J2"/>
<protein>
    <submittedName>
        <fullName evidence="1">Uncharacterized protein</fullName>
    </submittedName>
</protein>
<dbReference type="InterPro" id="IPR055551">
    <property type="entry name" value="DUF7127"/>
</dbReference>
<dbReference type="Proteomes" id="UP000011867">
    <property type="component" value="Chromosome"/>
</dbReference>
<evidence type="ECO:0000313" key="2">
    <source>
        <dbReference type="Proteomes" id="UP000011867"/>
    </source>
</evidence>